<dbReference type="PANTHER" id="PTHR30363:SF46">
    <property type="entry name" value="LYSR FAMILY TRANSCRIPTIONAL REGULATOR"/>
    <property type="match status" value="1"/>
</dbReference>
<dbReference type="OrthoDB" id="9797223at2"/>
<dbReference type="InterPro" id="IPR001034">
    <property type="entry name" value="DeoR_HTH"/>
</dbReference>
<evidence type="ECO:0000313" key="5">
    <source>
        <dbReference type="EMBL" id="SJZ92893.1"/>
    </source>
</evidence>
<sequence length="262" mass="29734">MLSSERLEKILEYVNKKGSAEVRVLSEYFDVSEITIRRDLNKLEEEGLILRTYGGAKRKKPLAHEVVYDEKKFKNHGSKVKIAKEALSLIENKMTILLDAGTSTFELADQILHSNLQDLTVVTNDINIAHHLYNVNHVQVVMLGGSIIKHVGNTQGFLTRQALRCIYCDIAFIGTSAMSEDLKLFTPSEEKIELKKLMIQNSEQSVLLVDQSKLGEAGLYCINDVKDFDYIVTDILFTEEQFAFIKKYHTQVIYVKGGEVDE</sequence>
<keyword evidence="2" id="KW-0238">DNA-binding</keyword>
<dbReference type="GO" id="GO:0003700">
    <property type="term" value="F:DNA-binding transcription factor activity"/>
    <property type="evidence" value="ECO:0007669"/>
    <property type="project" value="InterPro"/>
</dbReference>
<dbReference type="PROSITE" id="PS00894">
    <property type="entry name" value="HTH_DEOR_1"/>
    <property type="match status" value="1"/>
</dbReference>
<dbReference type="Gene3D" id="3.40.50.1360">
    <property type="match status" value="1"/>
</dbReference>
<evidence type="ECO:0000256" key="3">
    <source>
        <dbReference type="ARBA" id="ARBA00023163"/>
    </source>
</evidence>
<dbReference type="RefSeq" id="WP_087679475.1">
    <property type="nucleotide sequence ID" value="NZ_FUWV01000019.1"/>
</dbReference>
<dbReference type="PANTHER" id="PTHR30363">
    <property type="entry name" value="HTH-TYPE TRANSCRIPTIONAL REGULATOR SRLR-RELATED"/>
    <property type="match status" value="1"/>
</dbReference>
<name>A0A1T4PMW4_9FIRM</name>
<dbReference type="EMBL" id="FUWV01000019">
    <property type="protein sequence ID" value="SJZ92893.1"/>
    <property type="molecule type" value="Genomic_DNA"/>
</dbReference>
<evidence type="ECO:0000256" key="2">
    <source>
        <dbReference type="ARBA" id="ARBA00023125"/>
    </source>
</evidence>
<dbReference type="PRINTS" id="PR00037">
    <property type="entry name" value="HTHLACR"/>
</dbReference>
<evidence type="ECO:0000313" key="6">
    <source>
        <dbReference type="Proteomes" id="UP000196365"/>
    </source>
</evidence>
<dbReference type="Gene3D" id="1.10.10.10">
    <property type="entry name" value="Winged helix-like DNA-binding domain superfamily/Winged helix DNA-binding domain"/>
    <property type="match status" value="1"/>
</dbReference>
<feature type="domain" description="HTH deoR-type" evidence="4">
    <location>
        <begin position="3"/>
        <end position="58"/>
    </location>
</feature>
<keyword evidence="6" id="KW-1185">Reference proteome</keyword>
<evidence type="ECO:0000256" key="1">
    <source>
        <dbReference type="ARBA" id="ARBA00023015"/>
    </source>
</evidence>
<dbReference type="GO" id="GO:0003677">
    <property type="term" value="F:DNA binding"/>
    <property type="evidence" value="ECO:0007669"/>
    <property type="project" value="UniProtKB-KW"/>
</dbReference>
<dbReference type="InterPro" id="IPR014036">
    <property type="entry name" value="DeoR-like_C"/>
</dbReference>
<evidence type="ECO:0000259" key="4">
    <source>
        <dbReference type="PROSITE" id="PS51000"/>
    </source>
</evidence>
<organism evidence="5 6">
    <name type="scientific">Garciella nitratireducens DSM 15102</name>
    <dbReference type="NCBI Taxonomy" id="1121911"/>
    <lineage>
        <taxon>Bacteria</taxon>
        <taxon>Bacillati</taxon>
        <taxon>Bacillota</taxon>
        <taxon>Clostridia</taxon>
        <taxon>Eubacteriales</taxon>
        <taxon>Eubacteriaceae</taxon>
        <taxon>Garciella</taxon>
    </lineage>
</organism>
<dbReference type="SMART" id="SM01134">
    <property type="entry name" value="DeoRC"/>
    <property type="match status" value="1"/>
</dbReference>
<dbReference type="AlphaFoldDB" id="A0A1T4PMW4"/>
<dbReference type="InterPro" id="IPR018356">
    <property type="entry name" value="Tscrpt_reg_HTH_DeoR_CS"/>
</dbReference>
<accession>A0A1T4PMW4</accession>
<keyword evidence="3" id="KW-0804">Transcription</keyword>
<protein>
    <submittedName>
        <fullName evidence="5">Transcriptional regulator, DeoR family</fullName>
    </submittedName>
</protein>
<dbReference type="PROSITE" id="PS51000">
    <property type="entry name" value="HTH_DEOR_2"/>
    <property type="match status" value="1"/>
</dbReference>
<dbReference type="InterPro" id="IPR050313">
    <property type="entry name" value="Carb_Metab_HTH_regulators"/>
</dbReference>
<dbReference type="SUPFAM" id="SSF46785">
    <property type="entry name" value="Winged helix' DNA-binding domain"/>
    <property type="match status" value="1"/>
</dbReference>
<dbReference type="SUPFAM" id="SSF100950">
    <property type="entry name" value="NagB/RpiA/CoA transferase-like"/>
    <property type="match status" value="1"/>
</dbReference>
<dbReference type="InterPro" id="IPR037171">
    <property type="entry name" value="NagB/RpiA_transferase-like"/>
</dbReference>
<dbReference type="Proteomes" id="UP000196365">
    <property type="component" value="Unassembled WGS sequence"/>
</dbReference>
<dbReference type="InterPro" id="IPR036388">
    <property type="entry name" value="WH-like_DNA-bd_sf"/>
</dbReference>
<gene>
    <name evidence="5" type="ORF">SAMN02745973_02152</name>
</gene>
<proteinExistence type="predicted"/>
<dbReference type="InterPro" id="IPR036390">
    <property type="entry name" value="WH_DNA-bd_sf"/>
</dbReference>
<dbReference type="Pfam" id="PF00455">
    <property type="entry name" value="DeoRC"/>
    <property type="match status" value="1"/>
</dbReference>
<reference evidence="5 6" key="1">
    <citation type="submission" date="2017-02" db="EMBL/GenBank/DDBJ databases">
        <authorList>
            <person name="Peterson S.W."/>
        </authorList>
    </citation>
    <scope>NUCLEOTIDE SEQUENCE [LARGE SCALE GENOMIC DNA]</scope>
    <source>
        <strain evidence="5 6">DSM 15102</strain>
    </source>
</reference>
<dbReference type="SMART" id="SM00420">
    <property type="entry name" value="HTH_DEOR"/>
    <property type="match status" value="1"/>
</dbReference>
<dbReference type="Pfam" id="PF08220">
    <property type="entry name" value="HTH_DeoR"/>
    <property type="match status" value="1"/>
</dbReference>
<keyword evidence="1" id="KW-0805">Transcription regulation</keyword>